<dbReference type="EMBL" id="MJBI02000003">
    <property type="protein sequence ID" value="RAI80485.1"/>
    <property type="molecule type" value="Genomic_DNA"/>
</dbReference>
<gene>
    <name evidence="2" type="ORF">BFS35_008580</name>
</gene>
<accession>A0A395G8Z9</accession>
<evidence type="ECO:0000313" key="2">
    <source>
        <dbReference type="EMBL" id="RAI80485.1"/>
    </source>
</evidence>
<dbReference type="Gene3D" id="3.30.70.20">
    <property type="match status" value="1"/>
</dbReference>
<dbReference type="AlphaFoldDB" id="A0A395G8Z9"/>
<organism evidence="2 3">
    <name type="scientific">Macrococcoides goetzii</name>
    <dbReference type="NCBI Taxonomy" id="1891097"/>
    <lineage>
        <taxon>Bacteria</taxon>
        <taxon>Bacillati</taxon>
        <taxon>Bacillota</taxon>
        <taxon>Bacilli</taxon>
        <taxon>Bacillales</taxon>
        <taxon>Staphylococcaceae</taxon>
        <taxon>Macrococcoides</taxon>
    </lineage>
</organism>
<reference evidence="2 3" key="1">
    <citation type="journal article" date="2018" name="Front. Microbiol.">
        <title>Description and Comparative Genomics of Macrococcus caseolyticus subsp. hominis subsp. nov., Macrococcus goetzii sp. nov., Macrococcus epidermidis sp. nov., and Macrococcus bohemicus sp. nov., Novel Macrococci From Human Clinical Material With Virulence Potential and Suspected Uptake of Foreign DNA by Natural Transformation.</title>
        <authorList>
            <person name="Maslanova I."/>
            <person name="Wertheimer Z."/>
            <person name="Sedlacek I."/>
            <person name="Svec P."/>
            <person name="Indrakova A."/>
            <person name="Kovarovic V."/>
            <person name="Schumann P."/>
            <person name="Sproer C."/>
            <person name="Kralova S."/>
            <person name="Sedo O."/>
            <person name="Kristofova L."/>
            <person name="Vrbovska V."/>
            <person name="Fuzik T."/>
            <person name="Petras P."/>
            <person name="Zdrahal Z."/>
            <person name="Ruzickova V."/>
            <person name="Doskar J."/>
            <person name="Pantucek R."/>
        </authorList>
    </citation>
    <scope>NUCLEOTIDE SEQUENCE [LARGE SCALE GENOMIC DNA]</scope>
    <source>
        <strain evidence="2 3">CCM 4927</strain>
    </source>
</reference>
<dbReference type="InterPro" id="IPR010693">
    <property type="entry name" value="Divergent_4Fe-4S_mono-cluster"/>
</dbReference>
<evidence type="ECO:0000313" key="3">
    <source>
        <dbReference type="Proteomes" id="UP000229523"/>
    </source>
</evidence>
<dbReference type="RefSeq" id="WP_099580273.1">
    <property type="nucleotide sequence ID" value="NZ_MJBI02000003.1"/>
</dbReference>
<protein>
    <recommendedName>
        <fullName evidence="1">Divergent 4Fe-4S mono-cluster domain-containing protein</fullName>
    </recommendedName>
</protein>
<keyword evidence="3" id="KW-1185">Reference proteome</keyword>
<feature type="domain" description="Divergent 4Fe-4S mono-cluster" evidence="1">
    <location>
        <begin position="5"/>
        <end position="67"/>
    </location>
</feature>
<proteinExistence type="predicted"/>
<sequence length="135" mass="15592">MSKSYRNKDITVHFEASRCIHATECVRGLPQVFDVDKRPWINVDNASKEDITEVIMRCPSGALTFTREDHFMESYPTTVIRTGPDDELYVKGNIELHHNGEMLYLNRAALKPQGNQLFYTKSLADREDKTAYYKS</sequence>
<name>A0A395G8Z9_9STAP</name>
<evidence type="ECO:0000259" key="1">
    <source>
        <dbReference type="Pfam" id="PF06902"/>
    </source>
</evidence>
<dbReference type="Proteomes" id="UP000229523">
    <property type="component" value="Unassembled WGS sequence"/>
</dbReference>
<comment type="caution">
    <text evidence="2">The sequence shown here is derived from an EMBL/GenBank/DDBJ whole genome shotgun (WGS) entry which is preliminary data.</text>
</comment>
<dbReference type="Pfam" id="PF06902">
    <property type="entry name" value="Fer4_19"/>
    <property type="match status" value="1"/>
</dbReference>